<evidence type="ECO:0000259" key="1">
    <source>
        <dbReference type="Pfam" id="PF07791"/>
    </source>
</evidence>
<feature type="domain" description="Immunity MXAN-0049 protein" evidence="1">
    <location>
        <begin position="69"/>
        <end position="208"/>
    </location>
</feature>
<keyword evidence="3" id="KW-1185">Reference proteome</keyword>
<name>A0A1I0GM00_9BACT</name>
<dbReference type="RefSeq" id="WP_177233566.1">
    <property type="nucleotide sequence ID" value="NZ_FOIJ01000004.1"/>
</dbReference>
<dbReference type="EMBL" id="FOIJ01000004">
    <property type="protein sequence ID" value="SET71991.1"/>
    <property type="molecule type" value="Genomic_DNA"/>
</dbReference>
<evidence type="ECO:0000313" key="3">
    <source>
        <dbReference type="Proteomes" id="UP000199181"/>
    </source>
</evidence>
<sequence length="225" mass="24445">MASDLPSDPRFFVLEANAGGVHDTQFDRVEPINRGNAPHCPKCGDPIGMKEWLPPYRVTLELYGKDLGDFADGAGGNSFLLSERMAGAFRTEGLTGLLGFAPVEVVGVRRKRKGSNPVAVPRYFAVTPCLGHAAVDEARSRIRRSGPVTCPECLSSGMDSVHGFALDVGTWQGEDVFRPRGKQGSILSSERFAEFVKQHGFTNVKLIPTEEYVWDPLRKGPAASP</sequence>
<evidence type="ECO:0000313" key="2">
    <source>
        <dbReference type="EMBL" id="SET71991.1"/>
    </source>
</evidence>
<proteinExistence type="predicted"/>
<organism evidence="2 3">
    <name type="scientific">Stigmatella erecta</name>
    <dbReference type="NCBI Taxonomy" id="83460"/>
    <lineage>
        <taxon>Bacteria</taxon>
        <taxon>Pseudomonadati</taxon>
        <taxon>Myxococcota</taxon>
        <taxon>Myxococcia</taxon>
        <taxon>Myxococcales</taxon>
        <taxon>Cystobacterineae</taxon>
        <taxon>Archangiaceae</taxon>
        <taxon>Stigmatella</taxon>
    </lineage>
</organism>
<dbReference type="Pfam" id="PF07791">
    <property type="entry name" value="Imm11"/>
    <property type="match status" value="1"/>
</dbReference>
<dbReference type="InterPro" id="IPR012433">
    <property type="entry name" value="Imm11"/>
</dbReference>
<gene>
    <name evidence="2" type="ORF">SAMN05443639_10452</name>
</gene>
<dbReference type="AlphaFoldDB" id="A0A1I0GM00"/>
<reference evidence="3" key="1">
    <citation type="submission" date="2016-10" db="EMBL/GenBank/DDBJ databases">
        <authorList>
            <person name="Varghese N."/>
            <person name="Submissions S."/>
        </authorList>
    </citation>
    <scope>NUCLEOTIDE SEQUENCE [LARGE SCALE GENOMIC DNA]</scope>
    <source>
        <strain evidence="3">DSM 16858</strain>
    </source>
</reference>
<protein>
    <recommendedName>
        <fullName evidence="1">Immunity MXAN-0049 protein domain-containing protein</fullName>
    </recommendedName>
</protein>
<dbReference type="Proteomes" id="UP000199181">
    <property type="component" value="Unassembled WGS sequence"/>
</dbReference>
<accession>A0A1I0GM00</accession>